<proteinExistence type="predicted"/>
<feature type="signal peptide" evidence="2">
    <location>
        <begin position="1"/>
        <end position="26"/>
    </location>
</feature>
<keyword evidence="1" id="KW-1133">Transmembrane helix</keyword>
<dbReference type="RefSeq" id="WP_334480590.1">
    <property type="nucleotide sequence ID" value="NZ_JAZHRV010000001.1"/>
</dbReference>
<keyword evidence="4" id="KW-1185">Reference proteome</keyword>
<accession>A0ABU8BAK2</accession>
<dbReference type="Proteomes" id="UP001364224">
    <property type="component" value="Unassembled WGS sequence"/>
</dbReference>
<evidence type="ECO:0000313" key="4">
    <source>
        <dbReference type="Proteomes" id="UP001364224"/>
    </source>
</evidence>
<feature type="transmembrane region" description="Helical" evidence="1">
    <location>
        <begin position="33"/>
        <end position="52"/>
    </location>
</feature>
<feature type="chain" id="PRO_5046630852" evidence="2">
    <location>
        <begin position="27"/>
        <end position="88"/>
    </location>
</feature>
<evidence type="ECO:0000313" key="3">
    <source>
        <dbReference type="EMBL" id="MEH2555485.1"/>
    </source>
</evidence>
<protein>
    <submittedName>
        <fullName evidence="3">Uncharacterized protein</fullName>
    </submittedName>
</protein>
<dbReference type="EMBL" id="JAZHRV010000001">
    <property type="protein sequence ID" value="MEH2555485.1"/>
    <property type="molecule type" value="Genomic_DNA"/>
</dbReference>
<name>A0ABU8BAK2_9BRAD</name>
<organism evidence="3 4">
    <name type="scientific">Bradyrhizobium algeriense</name>
    <dbReference type="NCBI Taxonomy" id="634784"/>
    <lineage>
        <taxon>Bacteria</taxon>
        <taxon>Pseudomonadati</taxon>
        <taxon>Pseudomonadota</taxon>
        <taxon>Alphaproteobacteria</taxon>
        <taxon>Hyphomicrobiales</taxon>
        <taxon>Nitrobacteraceae</taxon>
        <taxon>Bradyrhizobium</taxon>
    </lineage>
</organism>
<keyword evidence="2" id="KW-0732">Signal</keyword>
<evidence type="ECO:0000256" key="1">
    <source>
        <dbReference type="SAM" id="Phobius"/>
    </source>
</evidence>
<evidence type="ECO:0000256" key="2">
    <source>
        <dbReference type="SAM" id="SignalP"/>
    </source>
</evidence>
<sequence>MRKIGLALATVTALATTAVVSSPAEARGGRNAAIGFGVAAGVLGAAAAANAYNNGYYYGPRYGYYGGGPYAYYDGPRYYRHYRYYDGW</sequence>
<comment type="caution">
    <text evidence="3">The sequence shown here is derived from an EMBL/GenBank/DDBJ whole genome shotgun (WGS) entry which is preliminary data.</text>
</comment>
<gene>
    <name evidence="3" type="ORF">V1286_003014</name>
</gene>
<reference evidence="3 4" key="1">
    <citation type="submission" date="2024-02" db="EMBL/GenBank/DDBJ databases">
        <title>Adaptive strategies in a cosmopolitan and abundant soil bacterium.</title>
        <authorList>
            <person name="Carini P."/>
        </authorList>
    </citation>
    <scope>NUCLEOTIDE SEQUENCE [LARGE SCALE GENOMIC DNA]</scope>
    <source>
        <strain evidence="3 4">AZCC 1608</strain>
    </source>
</reference>
<keyword evidence="1" id="KW-0472">Membrane</keyword>
<keyword evidence="1" id="KW-0812">Transmembrane</keyword>